<evidence type="ECO:0000313" key="2">
    <source>
        <dbReference type="Proteomes" id="UP000660380"/>
    </source>
</evidence>
<dbReference type="Proteomes" id="UP000660380">
    <property type="component" value="Unassembled WGS sequence"/>
</dbReference>
<reference evidence="1 2" key="1">
    <citation type="journal article" date="2020" name="ISME J.">
        <title>Comparative genomics reveals insights into cyanobacterial evolution and habitat adaptation.</title>
        <authorList>
            <person name="Chen M.Y."/>
            <person name="Teng W.K."/>
            <person name="Zhao L."/>
            <person name="Hu C.X."/>
            <person name="Zhou Y.K."/>
            <person name="Han B.P."/>
            <person name="Song L.R."/>
            <person name="Shu W.S."/>
        </authorList>
    </citation>
    <scope>NUCLEOTIDE SEQUENCE [LARGE SCALE GENOMIC DNA]</scope>
    <source>
        <strain evidence="1 2">FACHB-248</strain>
    </source>
</reference>
<evidence type="ECO:0000313" key="1">
    <source>
        <dbReference type="EMBL" id="MBD2606731.1"/>
    </source>
</evidence>
<gene>
    <name evidence="1" type="ORF">H6G81_19875</name>
</gene>
<dbReference type="RefSeq" id="WP_144238366.1">
    <property type="nucleotide sequence ID" value="NZ_JACJTA010000046.1"/>
</dbReference>
<sequence>MRFSRDVPVERLSGGTSLRWNVSPVERLYKDVPVERLYKGNVCTICVISYPINRHNHVLQFSTTVDLPDMRIELKTIFASC</sequence>
<protein>
    <submittedName>
        <fullName evidence="1">Uncharacterized protein</fullName>
    </submittedName>
</protein>
<keyword evidence="2" id="KW-1185">Reference proteome</keyword>
<organism evidence="1 2">
    <name type="scientific">Scytonema hofmannii FACHB-248</name>
    <dbReference type="NCBI Taxonomy" id="1842502"/>
    <lineage>
        <taxon>Bacteria</taxon>
        <taxon>Bacillati</taxon>
        <taxon>Cyanobacteriota</taxon>
        <taxon>Cyanophyceae</taxon>
        <taxon>Nostocales</taxon>
        <taxon>Scytonemataceae</taxon>
        <taxon>Scytonema</taxon>
    </lineage>
</organism>
<comment type="caution">
    <text evidence="1">The sequence shown here is derived from an EMBL/GenBank/DDBJ whole genome shotgun (WGS) entry which is preliminary data.</text>
</comment>
<dbReference type="EMBL" id="JACJTA010000046">
    <property type="protein sequence ID" value="MBD2606731.1"/>
    <property type="molecule type" value="Genomic_DNA"/>
</dbReference>
<name>A0ABR8GTD5_9CYAN</name>
<accession>A0ABR8GTD5</accession>
<proteinExistence type="predicted"/>